<proteinExistence type="predicted"/>
<reference evidence="1 2" key="1">
    <citation type="journal article" date="2019" name="Sci. Rep.">
        <title>Orb-weaving spider Araneus ventricosus genome elucidates the spidroin gene catalogue.</title>
        <authorList>
            <person name="Kono N."/>
            <person name="Nakamura H."/>
            <person name="Ohtoshi R."/>
            <person name="Moran D.A.P."/>
            <person name="Shinohara A."/>
            <person name="Yoshida Y."/>
            <person name="Fujiwara M."/>
            <person name="Mori M."/>
            <person name="Tomita M."/>
            <person name="Arakawa K."/>
        </authorList>
    </citation>
    <scope>NUCLEOTIDE SEQUENCE [LARGE SCALE GENOMIC DNA]</scope>
</reference>
<dbReference type="Proteomes" id="UP000499080">
    <property type="component" value="Unassembled WGS sequence"/>
</dbReference>
<keyword evidence="2" id="KW-1185">Reference proteome</keyword>
<dbReference type="EMBL" id="BGPR01001439">
    <property type="protein sequence ID" value="GBM53979.1"/>
    <property type="molecule type" value="Genomic_DNA"/>
</dbReference>
<evidence type="ECO:0000313" key="2">
    <source>
        <dbReference type="Proteomes" id="UP000499080"/>
    </source>
</evidence>
<comment type="caution">
    <text evidence="1">The sequence shown here is derived from an EMBL/GenBank/DDBJ whole genome shotgun (WGS) entry which is preliminary data.</text>
</comment>
<gene>
    <name evidence="1" type="ORF">AVEN_18739_1</name>
</gene>
<sequence>MGSTGWCLSIVLDLSRVQEIRLLTRECLDSSRRLFATILELSILENSQVYYVIHSVLSQAKYYTTLPQIRVNGNEMAPAREFASVVGRVFEFWRFSAVSEVNVSFWRSLLDLSYFHPERDSTKQVTI</sequence>
<name>A0A4Y2GMH0_ARAVE</name>
<dbReference type="AlphaFoldDB" id="A0A4Y2GMH0"/>
<accession>A0A4Y2GMH0</accession>
<evidence type="ECO:0000313" key="1">
    <source>
        <dbReference type="EMBL" id="GBM53979.1"/>
    </source>
</evidence>
<organism evidence="1 2">
    <name type="scientific">Araneus ventricosus</name>
    <name type="common">Orbweaver spider</name>
    <name type="synonym">Epeira ventricosa</name>
    <dbReference type="NCBI Taxonomy" id="182803"/>
    <lineage>
        <taxon>Eukaryota</taxon>
        <taxon>Metazoa</taxon>
        <taxon>Ecdysozoa</taxon>
        <taxon>Arthropoda</taxon>
        <taxon>Chelicerata</taxon>
        <taxon>Arachnida</taxon>
        <taxon>Araneae</taxon>
        <taxon>Araneomorphae</taxon>
        <taxon>Entelegynae</taxon>
        <taxon>Araneoidea</taxon>
        <taxon>Araneidae</taxon>
        <taxon>Araneus</taxon>
    </lineage>
</organism>
<protein>
    <submittedName>
        <fullName evidence="1">Uncharacterized protein</fullName>
    </submittedName>
</protein>